<dbReference type="InterPro" id="IPR022477">
    <property type="entry name" value="Spore_YqfC"/>
</dbReference>
<accession>A0ABP7W1B4</accession>
<gene>
    <name evidence="1" type="primary">yqfC</name>
    <name evidence="1" type="ORF">GCM10022410_24140</name>
</gene>
<evidence type="ECO:0000313" key="1">
    <source>
        <dbReference type="EMBL" id="GAA4078955.1"/>
    </source>
</evidence>
<keyword evidence="2" id="KW-1185">Reference proteome</keyword>
<dbReference type="EMBL" id="BAABDL010000135">
    <property type="protein sequence ID" value="GAA4078955.1"/>
    <property type="molecule type" value="Genomic_DNA"/>
</dbReference>
<protein>
    <submittedName>
        <fullName evidence="1">Sporulation protein YqfC</fullName>
    </submittedName>
</protein>
<dbReference type="Gene3D" id="2.60.40.2000">
    <property type="match status" value="1"/>
</dbReference>
<proteinExistence type="predicted"/>
<evidence type="ECO:0000313" key="2">
    <source>
        <dbReference type="Proteomes" id="UP001501734"/>
    </source>
</evidence>
<sequence>MRKLRTIFEKLKNSKASQLVATHLELPRITMIGDIHVYIENHQGIVRFTTNEIILNISHGFLNIKGSNLVIKMLLTSEILIEGKLTALEMDQLTTKNEVKS</sequence>
<dbReference type="Proteomes" id="UP001501734">
    <property type="component" value="Unassembled WGS sequence"/>
</dbReference>
<dbReference type="RefSeq" id="WP_344913594.1">
    <property type="nucleotide sequence ID" value="NZ_BAABDL010000135.1"/>
</dbReference>
<name>A0ABP7W1B4_9BACI</name>
<dbReference type="InterPro" id="IPR038705">
    <property type="entry name" value="YabP_sf"/>
</dbReference>
<reference evidence="2" key="1">
    <citation type="journal article" date="2019" name="Int. J. Syst. Evol. Microbiol.">
        <title>The Global Catalogue of Microorganisms (GCM) 10K type strain sequencing project: providing services to taxonomists for standard genome sequencing and annotation.</title>
        <authorList>
            <consortium name="The Broad Institute Genomics Platform"/>
            <consortium name="The Broad Institute Genome Sequencing Center for Infectious Disease"/>
            <person name="Wu L."/>
            <person name="Ma J."/>
        </authorList>
    </citation>
    <scope>NUCLEOTIDE SEQUENCE [LARGE SCALE GENOMIC DNA]</scope>
    <source>
        <strain evidence="2">JCM 17250</strain>
    </source>
</reference>
<dbReference type="NCBIfam" id="TIGR02856">
    <property type="entry name" value="spore_yqfC"/>
    <property type="match status" value="1"/>
</dbReference>
<comment type="caution">
    <text evidence="1">The sequence shown here is derived from an EMBL/GenBank/DDBJ whole genome shotgun (WGS) entry which is preliminary data.</text>
</comment>
<dbReference type="InterPro" id="IPR022476">
    <property type="entry name" value="Spore_YabP/YqfC"/>
</dbReference>
<organism evidence="1 2">
    <name type="scientific">Amphibacillus indicireducens</name>
    <dbReference type="NCBI Taxonomy" id="1076330"/>
    <lineage>
        <taxon>Bacteria</taxon>
        <taxon>Bacillati</taxon>
        <taxon>Bacillota</taxon>
        <taxon>Bacilli</taxon>
        <taxon>Bacillales</taxon>
        <taxon>Bacillaceae</taxon>
        <taxon>Amphibacillus</taxon>
    </lineage>
</organism>
<dbReference type="Pfam" id="PF07873">
    <property type="entry name" value="YabP"/>
    <property type="match status" value="1"/>
</dbReference>